<dbReference type="InterPro" id="IPR043502">
    <property type="entry name" value="DNA/RNA_pol_sf"/>
</dbReference>
<reference evidence="2 3" key="1">
    <citation type="journal article" date="2007" name="Virology">
        <title>KSY1, a lactococcal phage with a T7-like transcription.</title>
        <authorList>
            <person name="Chopin A."/>
            <person name="Deveau H."/>
            <person name="Ehrlich S.D."/>
            <person name="Moineau S."/>
            <person name="Chopin M.C."/>
        </authorList>
    </citation>
    <scope>NUCLEOTIDE SEQUENCE</scope>
</reference>
<dbReference type="SUPFAM" id="SSF56672">
    <property type="entry name" value="DNA/RNA polymerases"/>
    <property type="match status" value="1"/>
</dbReference>
<organism evidence="2 3">
    <name type="scientific">Lactococcus phage KSY1</name>
    <dbReference type="NCBI Taxonomy" id="2913972"/>
    <lineage>
        <taxon>Viruses</taxon>
        <taxon>Duplodnaviria</taxon>
        <taxon>Heunggongvirae</taxon>
        <taxon>Uroviricota</taxon>
        <taxon>Caudoviricetes</taxon>
        <taxon>Chopinvirus</taxon>
        <taxon>Chopinvirus KSY1</taxon>
    </lineage>
</organism>
<accession>A6MA97</accession>
<dbReference type="InterPro" id="IPR046950">
    <property type="entry name" value="DNA-dir_Rpol_C_phage-type"/>
</dbReference>
<dbReference type="KEGG" id="vg:5601987"/>
<feature type="domain" description="DNA-directed RNA polymerase C-terminal" evidence="1">
    <location>
        <begin position="487"/>
        <end position="802"/>
    </location>
</feature>
<sequence length="820" mass="91250">MVDLNKLSGFGQRTLDSIFTRSKLESMVEEYEKTKMKETIEDAVIDELLSISSVPTGTVSIPNLKLSSSKVGDEEWEVEISGVIQSTIVKKGIWSPSIMVKLEGVVPRERPVINGKIPASSVKEDEVNSDLSNPRLSTLGLSRDEVSNIKKFLDKEGIRYKDNSDMGLNQYIELRDIPMSSDLSSLGTYSGRITYPTTQDSTDMGITPFDPRTLTLSNPTIESIAEGSKEKLANSKAASIMSDTPLKVSEEYAKSLPDVVSGNADAVHSQLTKLRSDDFKRLKNAATELEPYMKDSKFAEAASKGKSFEYQEQLSDSDNKKIEAIRKRYSIDADDLKKIAMFDKNNLKLSDGRNLNILTDTESFSESKSLSNNARRKSDNKMNFSLHTINGERMYVYGGDSFLDNTDLRENIAFEPNKKKAKQIALSEKKMKEYNRNLNEALGGALIEDKVINGGKHKYRSDELENFAKDFMKSDIDYDNLSPRIKTLINAKKKAEKGEVDTSTAVTLDATFSGLVVTSGILGRKDGLDKVNIVPEGEKVGEMHDLYTEVGKDLIKDLTEYGMDSHAARKLVKPGVMPAMYNSSQRARATKLREELKDYFHEKTDMSESEIKEAITKLNPNIQKTTQDATTILMGKVNPKSIIGLNKKGIVKLYKPKEGTEHEGEVEEIKNPTEDDLFQVSAYKIKHPDGKVSYSARTENKVSRTVDGKISVSKDALSVPYAKVNKIDKNGKAKSRDNMGLLMNSMAPGIARHMDSYVASTVIEKMHDKGVPIVTVHDAMIVPVYAMNTLKDTYNDAVNSLYKYTGSDIRVDARNNLSVE</sequence>
<proteinExistence type="predicted"/>
<name>A6MA97_9CAUD</name>
<dbReference type="GeneID" id="5601987"/>
<evidence type="ECO:0000259" key="1">
    <source>
        <dbReference type="Pfam" id="PF00940"/>
    </source>
</evidence>
<dbReference type="RefSeq" id="YP_001469031.1">
    <property type="nucleotide sequence ID" value="NC_009817.1"/>
</dbReference>
<dbReference type="Pfam" id="PF00940">
    <property type="entry name" value="RNA_pol"/>
    <property type="match status" value="1"/>
</dbReference>
<evidence type="ECO:0000313" key="3">
    <source>
        <dbReference type="Proteomes" id="UP000000714"/>
    </source>
</evidence>
<dbReference type="Proteomes" id="UP000000714">
    <property type="component" value="Segment"/>
</dbReference>
<protein>
    <submittedName>
        <fullName evidence="2">Gp033</fullName>
    </submittedName>
</protein>
<evidence type="ECO:0000313" key="2">
    <source>
        <dbReference type="EMBL" id="ABG21575.1"/>
    </source>
</evidence>
<dbReference type="EMBL" id="DQ535032">
    <property type="protein sequence ID" value="ABG21575.1"/>
    <property type="molecule type" value="Genomic_DNA"/>
</dbReference>
<keyword evidence="3" id="KW-1185">Reference proteome</keyword>
<gene>
    <name evidence="2" type="ORF">KSY1p033</name>
</gene>